<evidence type="ECO:0000256" key="1">
    <source>
        <dbReference type="ARBA" id="ARBA00004123"/>
    </source>
</evidence>
<dbReference type="GO" id="GO:0006270">
    <property type="term" value="P:DNA replication initiation"/>
    <property type="evidence" value="ECO:0007669"/>
    <property type="project" value="InterPro"/>
</dbReference>
<dbReference type="Pfam" id="PF24863">
    <property type="entry name" value="zf-CCCH_Mcm10"/>
    <property type="match status" value="1"/>
</dbReference>
<keyword evidence="8" id="KW-0539">Nucleus</keyword>
<accession>A0AAD8BE68</accession>
<organism evidence="11 12">
    <name type="scientific">Biomphalaria pfeifferi</name>
    <name type="common">Bloodfluke planorb</name>
    <name type="synonym">Freshwater snail</name>
    <dbReference type="NCBI Taxonomy" id="112525"/>
    <lineage>
        <taxon>Eukaryota</taxon>
        <taxon>Metazoa</taxon>
        <taxon>Spiralia</taxon>
        <taxon>Lophotrochozoa</taxon>
        <taxon>Mollusca</taxon>
        <taxon>Gastropoda</taxon>
        <taxon>Heterobranchia</taxon>
        <taxon>Euthyneura</taxon>
        <taxon>Panpulmonata</taxon>
        <taxon>Hygrophila</taxon>
        <taxon>Lymnaeoidea</taxon>
        <taxon>Planorbidae</taxon>
        <taxon>Biomphalaria</taxon>
    </lineage>
</organism>
<dbReference type="InterPro" id="IPR056791">
    <property type="entry name" value="Znf_Mcm10_C"/>
</dbReference>
<evidence type="ECO:0000256" key="8">
    <source>
        <dbReference type="ARBA" id="ARBA00023242"/>
    </source>
</evidence>
<evidence type="ECO:0000256" key="6">
    <source>
        <dbReference type="ARBA" id="ARBA00022771"/>
    </source>
</evidence>
<dbReference type="InterPro" id="IPR015411">
    <property type="entry name" value="Rep_factor_Mcm10_C"/>
</dbReference>
<feature type="region of interest" description="Disordered" evidence="9">
    <location>
        <begin position="206"/>
        <end position="255"/>
    </location>
</feature>
<dbReference type="FunFam" id="2.40.50.140:FF:000174">
    <property type="entry name" value="DNA replication licensing factor mcm10"/>
    <property type="match status" value="1"/>
</dbReference>
<feature type="domain" description="Replication factor Mcm10 C-terminal" evidence="10">
    <location>
        <begin position="684"/>
        <end position="1019"/>
    </location>
</feature>
<protein>
    <recommendedName>
        <fullName evidence="3">Protein MCM10 homolog</fullName>
    </recommendedName>
</protein>
<dbReference type="InterPro" id="IPR055065">
    <property type="entry name" value="OB_MCM10"/>
</dbReference>
<feature type="region of interest" description="Disordered" evidence="9">
    <location>
        <begin position="272"/>
        <end position="325"/>
    </location>
</feature>
<keyword evidence="5" id="KW-0479">Metal-binding</keyword>
<evidence type="ECO:0000313" key="12">
    <source>
        <dbReference type="Proteomes" id="UP001233172"/>
    </source>
</evidence>
<gene>
    <name evidence="11" type="ORF">Bpfe_017797</name>
</gene>
<feature type="region of interest" description="Disordered" evidence="9">
    <location>
        <begin position="102"/>
        <end position="172"/>
    </location>
</feature>
<dbReference type="GO" id="GO:0003688">
    <property type="term" value="F:DNA replication origin binding"/>
    <property type="evidence" value="ECO:0007669"/>
    <property type="project" value="TreeGrafter"/>
</dbReference>
<dbReference type="EMBL" id="JASAOG010000092">
    <property type="protein sequence ID" value="KAK0052681.1"/>
    <property type="molecule type" value="Genomic_DNA"/>
</dbReference>
<evidence type="ECO:0000256" key="4">
    <source>
        <dbReference type="ARBA" id="ARBA00022705"/>
    </source>
</evidence>
<feature type="compositionally biased region" description="Acidic residues" evidence="9">
    <location>
        <begin position="300"/>
        <end position="312"/>
    </location>
</feature>
<keyword evidence="4" id="KW-0235">DNA replication</keyword>
<dbReference type="Pfam" id="PF09332">
    <property type="entry name" value="Mcm10"/>
    <property type="match status" value="1"/>
</dbReference>
<comment type="subcellular location">
    <subcellularLocation>
        <location evidence="1">Nucleus</location>
    </subcellularLocation>
</comment>
<proteinExistence type="inferred from homology"/>
<feature type="compositionally biased region" description="Basic and acidic residues" evidence="9">
    <location>
        <begin position="815"/>
        <end position="839"/>
    </location>
</feature>
<dbReference type="InterPro" id="IPR015408">
    <property type="entry name" value="Znf_Mcm10/DnaG"/>
</dbReference>
<evidence type="ECO:0000256" key="5">
    <source>
        <dbReference type="ARBA" id="ARBA00022723"/>
    </source>
</evidence>
<evidence type="ECO:0000313" key="11">
    <source>
        <dbReference type="EMBL" id="KAK0052681.1"/>
    </source>
</evidence>
<dbReference type="SMART" id="SM01280">
    <property type="entry name" value="Mcm10"/>
    <property type="match status" value="1"/>
</dbReference>
<keyword evidence="6" id="KW-0863">Zinc-finger</keyword>
<dbReference type="Pfam" id="PF22379">
    <property type="entry name" value="OB_MCM10"/>
    <property type="match status" value="1"/>
</dbReference>
<dbReference type="GO" id="GO:0043596">
    <property type="term" value="C:nuclear replication fork"/>
    <property type="evidence" value="ECO:0007669"/>
    <property type="project" value="TreeGrafter"/>
</dbReference>
<comment type="caution">
    <text evidence="11">The sequence shown here is derived from an EMBL/GenBank/DDBJ whole genome shotgun (WGS) entry which is preliminary data.</text>
</comment>
<dbReference type="InterPro" id="IPR012340">
    <property type="entry name" value="NA-bd_OB-fold"/>
</dbReference>
<feature type="region of interest" description="Disordered" evidence="9">
    <location>
        <begin position="39"/>
        <end position="61"/>
    </location>
</feature>
<keyword evidence="12" id="KW-1185">Reference proteome</keyword>
<feature type="compositionally biased region" description="Basic and acidic residues" evidence="9">
    <location>
        <begin position="313"/>
        <end position="325"/>
    </location>
</feature>
<dbReference type="Gene3D" id="2.40.50.140">
    <property type="entry name" value="Nucleic acid-binding proteins"/>
    <property type="match status" value="1"/>
</dbReference>
<dbReference type="InterPro" id="IPR040184">
    <property type="entry name" value="Mcm10"/>
</dbReference>
<evidence type="ECO:0000256" key="3">
    <source>
        <dbReference type="ARBA" id="ARBA00017770"/>
    </source>
</evidence>
<dbReference type="AlphaFoldDB" id="A0AAD8BE68"/>
<feature type="compositionally biased region" description="Low complexity" evidence="9">
    <location>
        <begin position="841"/>
        <end position="851"/>
    </location>
</feature>
<dbReference type="Proteomes" id="UP001233172">
    <property type="component" value="Unassembled WGS sequence"/>
</dbReference>
<dbReference type="GO" id="GO:0003697">
    <property type="term" value="F:single-stranded DNA binding"/>
    <property type="evidence" value="ECO:0007669"/>
    <property type="project" value="InterPro"/>
</dbReference>
<keyword evidence="7" id="KW-0862">Zinc</keyword>
<dbReference type="PANTHER" id="PTHR13454:SF11">
    <property type="entry name" value="PROTEIN MCM10 HOMOLOG"/>
    <property type="match status" value="1"/>
</dbReference>
<evidence type="ECO:0000256" key="9">
    <source>
        <dbReference type="SAM" id="MobiDB-lite"/>
    </source>
</evidence>
<feature type="region of interest" description="Disordered" evidence="9">
    <location>
        <begin position="815"/>
        <end position="865"/>
    </location>
</feature>
<reference evidence="11" key="2">
    <citation type="submission" date="2023-04" db="EMBL/GenBank/DDBJ databases">
        <authorList>
            <person name="Bu L."/>
            <person name="Lu L."/>
            <person name="Laidemitt M.R."/>
            <person name="Zhang S.M."/>
            <person name="Mutuku M."/>
            <person name="Mkoji G."/>
            <person name="Steinauer M."/>
            <person name="Loker E.S."/>
        </authorList>
    </citation>
    <scope>NUCLEOTIDE SEQUENCE</scope>
    <source>
        <strain evidence="11">KasaAsao</strain>
        <tissue evidence="11">Whole Snail</tissue>
    </source>
</reference>
<comment type="similarity">
    <text evidence="2">Belongs to the MCM10 family.</text>
</comment>
<reference evidence="11" key="1">
    <citation type="journal article" date="2023" name="PLoS Negl. Trop. Dis.">
        <title>A genome sequence for Biomphalaria pfeifferi, the major vector snail for the human-infecting parasite Schistosoma mansoni.</title>
        <authorList>
            <person name="Bu L."/>
            <person name="Lu L."/>
            <person name="Laidemitt M.R."/>
            <person name="Zhang S.M."/>
            <person name="Mutuku M."/>
            <person name="Mkoji G."/>
            <person name="Steinauer M."/>
            <person name="Loker E.S."/>
        </authorList>
    </citation>
    <scope>NUCLEOTIDE SEQUENCE</scope>
    <source>
        <strain evidence="11">KasaAsao</strain>
    </source>
</reference>
<evidence type="ECO:0000256" key="2">
    <source>
        <dbReference type="ARBA" id="ARBA00009679"/>
    </source>
</evidence>
<sequence>MASEDEFCDQETIEALFDAEMEGESTSDKTESCLESLQDFLNADSDSSDEDNDKAGDMKTGVVCPGESEILASLIEDDVKESSVLGSRGKGISCSTENISGATETKRSVTMALSGKSSVIKPESGDKEKGKASKVKVSKSKVQTSAPKLVQKESTSTSNEIKPEPSQVKPVMPGIMSTQSIQEEMLKMQAKMLELQRMLEMQQSQLTPVQCDERMSSAASTKLSTSPTETQSSKKTSSTNITTEKAIGDTGNNNQLKLLSDDDPCFLTQTSQTAKNQKALPLKRAALMPKSKPSKMEAELFGDSDSDWEGLDGEDKRSLSEAGRDIKRIMHSSEKKREAHQPKFELSEPLGAKSTSWRSTCKVEAEEQRYVNKMLDKKEKVEKNVLQCKTSSTSQAQAAAPVAESEKVYVDEFSKIRIVNPLISSSLMKMRMEGRKLVGVSKIHLKLKTPDLQGDWVTIAVIVGKTDAKSSSSGKPYCIWKLNDLEDHENSVSFFLFGEVHKHLWKTDLGTVVGVLNPSIMESMEKNNSEPAFTIKNANQLMIMGRSKDLGWCAARTKTGNKCVKFINKKYGEFCSYHVAAAYRKVSSKRLELHGSVNGIKPKSFEKKVFAKDCAYIYGGNTYVPNSNQKGKKNGITLKKLQQNLLGQGKQQKVNTLTISDIKSEPTTVKPSVHDDKAIFMDLISIPSPGSMNLVAYLKKNEGKPGTTSTPLPSKAVESITAKDLIKQHRQVMQQKLAEKKKASELLLASGQVSATAVESITDPLKEIPKLGKGFYSGQQISLDVNRRTLTVADRTKLKALATIKSKGGLKVEDPNAVKKTEGVDAEKIRKRLSEDTDKNLPSSTSSLSLPGNKAAEPPKKKPRLLGNVDLNSEEVKKILKAKSKHKGALAVAEAEREEVYFNELEKKERMEEKLQTVTSIEITVVTCKQCHYTAQSALDSCKKENHTLVSSKAKKRFFVCKKCKLRTHVIGEKFPTAACSKCGVVSYEKTSMYKIREGPKLESEVLNIRGDEIKFLNSLDNKVFLNTVIDQ</sequence>
<feature type="compositionally biased region" description="Low complexity" evidence="9">
    <location>
        <begin position="224"/>
        <end position="245"/>
    </location>
</feature>
<dbReference type="PANTHER" id="PTHR13454">
    <property type="entry name" value="PROTEIN MCM10 HOMOLOG"/>
    <property type="match status" value="1"/>
</dbReference>
<evidence type="ECO:0000256" key="7">
    <source>
        <dbReference type="ARBA" id="ARBA00022833"/>
    </source>
</evidence>
<dbReference type="GO" id="GO:0008270">
    <property type="term" value="F:zinc ion binding"/>
    <property type="evidence" value="ECO:0007669"/>
    <property type="project" value="UniProtKB-KW"/>
</dbReference>
<dbReference type="Pfam" id="PF09329">
    <property type="entry name" value="zf-primase"/>
    <property type="match status" value="1"/>
</dbReference>
<evidence type="ECO:0000259" key="10">
    <source>
        <dbReference type="SMART" id="SM01280"/>
    </source>
</evidence>
<name>A0AAD8BE68_BIOPF</name>